<dbReference type="InterPro" id="IPR029479">
    <property type="entry name" value="Nitroreductase"/>
</dbReference>
<evidence type="ECO:0000313" key="4">
    <source>
        <dbReference type="EMBL" id="KGN91865.1"/>
    </source>
</evidence>
<keyword evidence="2" id="KW-0560">Oxidoreductase</keyword>
<accession>A0ABR4XLL4</accession>
<comment type="caution">
    <text evidence="4">The sequence shown here is derived from an EMBL/GenBank/DDBJ whole genome shotgun (WGS) entry which is preliminary data.</text>
</comment>
<evidence type="ECO:0000313" key="5">
    <source>
        <dbReference type="Proteomes" id="UP000030101"/>
    </source>
</evidence>
<feature type="domain" description="Nitroreductase" evidence="3">
    <location>
        <begin position="9"/>
        <end position="161"/>
    </location>
</feature>
<protein>
    <recommendedName>
        <fullName evidence="3">Nitroreductase domain-containing protein</fullName>
    </recommendedName>
</protein>
<dbReference type="RefSeq" id="WP_036791471.1">
    <property type="nucleotide sequence ID" value="NZ_JQZV01000013.1"/>
</dbReference>
<evidence type="ECO:0000256" key="2">
    <source>
        <dbReference type="ARBA" id="ARBA00023002"/>
    </source>
</evidence>
<dbReference type="Proteomes" id="UP000030101">
    <property type="component" value="Unassembled WGS sequence"/>
</dbReference>
<dbReference type="PANTHER" id="PTHR43673">
    <property type="entry name" value="NAD(P)H NITROREDUCTASE YDGI-RELATED"/>
    <property type="match status" value="1"/>
</dbReference>
<name>A0ABR4XLL4_9PORP</name>
<evidence type="ECO:0000259" key="3">
    <source>
        <dbReference type="Pfam" id="PF00881"/>
    </source>
</evidence>
<dbReference type="Gene3D" id="3.40.109.10">
    <property type="entry name" value="NADH Oxidase"/>
    <property type="match status" value="1"/>
</dbReference>
<evidence type="ECO:0000256" key="1">
    <source>
        <dbReference type="ARBA" id="ARBA00007118"/>
    </source>
</evidence>
<sequence length="186" mass="20780">MSKDIYTLIRERKSHRKYDPEFEIPDEVLGRIVEAGRLSPSACNGQPWHFVVVKDRELRKSVSDALRTPLAPGMNKFTTDCSAFIVVVQERTNIAAGIGAVIKNTDYSSFDIGIAVGFLTLAAEHEGLGSCIIGWLDKGKLRRLLNVPKGKDIPLVVALGKSNDKLSQRKRKPEQEVISWDTYKKK</sequence>
<gene>
    <name evidence="4" type="ORF">HQ43_07265</name>
</gene>
<dbReference type="SUPFAM" id="SSF55469">
    <property type="entry name" value="FMN-dependent nitroreductase-like"/>
    <property type="match status" value="1"/>
</dbReference>
<dbReference type="InterPro" id="IPR000415">
    <property type="entry name" value="Nitroreductase-like"/>
</dbReference>
<keyword evidence="5" id="KW-1185">Reference proteome</keyword>
<comment type="similarity">
    <text evidence="1">Belongs to the nitroreductase family.</text>
</comment>
<dbReference type="Pfam" id="PF00881">
    <property type="entry name" value="Nitroreductase"/>
    <property type="match status" value="1"/>
</dbReference>
<reference evidence="4 5" key="1">
    <citation type="submission" date="2014-08" db="EMBL/GenBank/DDBJ databases">
        <title>Porphyromonas canoris strain:OH2762 Genome sequencing.</title>
        <authorList>
            <person name="Wallis C."/>
            <person name="Deusch O."/>
            <person name="O'Flynn C."/>
            <person name="Davis I."/>
            <person name="Jospin G."/>
            <person name="Darling A.E."/>
            <person name="Coil D.A."/>
            <person name="Alexiev A."/>
            <person name="Horsfall A."/>
            <person name="Kirkwood N."/>
            <person name="Harris S."/>
            <person name="Eisen J.A."/>
        </authorList>
    </citation>
    <scope>NUCLEOTIDE SEQUENCE [LARGE SCALE GENOMIC DNA]</scope>
    <source>
        <strain evidence="5">COT-108 OH2762</strain>
    </source>
</reference>
<organism evidence="4 5">
    <name type="scientific">Porphyromonas canoris</name>
    <dbReference type="NCBI Taxonomy" id="36875"/>
    <lineage>
        <taxon>Bacteria</taxon>
        <taxon>Pseudomonadati</taxon>
        <taxon>Bacteroidota</taxon>
        <taxon>Bacteroidia</taxon>
        <taxon>Bacteroidales</taxon>
        <taxon>Porphyromonadaceae</taxon>
        <taxon>Porphyromonas</taxon>
    </lineage>
</organism>
<dbReference type="EMBL" id="JQZV01000013">
    <property type="protein sequence ID" value="KGN91865.1"/>
    <property type="molecule type" value="Genomic_DNA"/>
</dbReference>
<dbReference type="PANTHER" id="PTHR43673:SF10">
    <property type="entry name" value="NADH DEHYDROGENASE_NAD(P)H NITROREDUCTASE XCC3605-RELATED"/>
    <property type="match status" value="1"/>
</dbReference>
<proteinExistence type="inferred from homology"/>